<dbReference type="Proteomes" id="UP000628854">
    <property type="component" value="Unassembled WGS sequence"/>
</dbReference>
<evidence type="ECO:0000259" key="3">
    <source>
        <dbReference type="Pfam" id="PF03061"/>
    </source>
</evidence>
<keyword evidence="2" id="KW-0378">Hydrolase</keyword>
<evidence type="ECO:0000313" key="4">
    <source>
        <dbReference type="EMBL" id="GGB74686.1"/>
    </source>
</evidence>
<feature type="domain" description="Thioesterase" evidence="3">
    <location>
        <begin position="50"/>
        <end position="126"/>
    </location>
</feature>
<dbReference type="SUPFAM" id="SSF54637">
    <property type="entry name" value="Thioesterase/thiol ester dehydrase-isomerase"/>
    <property type="match status" value="1"/>
</dbReference>
<dbReference type="Pfam" id="PF03061">
    <property type="entry name" value="4HBT"/>
    <property type="match status" value="1"/>
</dbReference>
<keyword evidence="5" id="KW-1185">Reference proteome</keyword>
<dbReference type="CDD" id="cd03443">
    <property type="entry name" value="PaaI_thioesterase"/>
    <property type="match status" value="1"/>
</dbReference>
<evidence type="ECO:0000256" key="1">
    <source>
        <dbReference type="ARBA" id="ARBA00008324"/>
    </source>
</evidence>
<accession>A0ABQ1JU37</accession>
<evidence type="ECO:0000256" key="2">
    <source>
        <dbReference type="ARBA" id="ARBA00022801"/>
    </source>
</evidence>
<organism evidence="4 5">
    <name type="scientific">Henriciella pelagia</name>
    <dbReference type="NCBI Taxonomy" id="1977912"/>
    <lineage>
        <taxon>Bacteria</taxon>
        <taxon>Pseudomonadati</taxon>
        <taxon>Pseudomonadota</taxon>
        <taxon>Alphaproteobacteria</taxon>
        <taxon>Hyphomonadales</taxon>
        <taxon>Hyphomonadaceae</taxon>
        <taxon>Henriciella</taxon>
    </lineage>
</organism>
<dbReference type="InterPro" id="IPR039298">
    <property type="entry name" value="ACOT13"/>
</dbReference>
<dbReference type="Gene3D" id="3.10.129.10">
    <property type="entry name" value="Hotdog Thioesterase"/>
    <property type="match status" value="1"/>
</dbReference>
<proteinExistence type="inferred from homology"/>
<dbReference type="PANTHER" id="PTHR21660:SF1">
    <property type="entry name" value="ACYL-COENZYME A THIOESTERASE 13"/>
    <property type="match status" value="1"/>
</dbReference>
<name>A0ABQ1JU37_9PROT</name>
<evidence type="ECO:0000313" key="5">
    <source>
        <dbReference type="Proteomes" id="UP000628854"/>
    </source>
</evidence>
<comment type="similarity">
    <text evidence="1">Belongs to the thioesterase PaaI family.</text>
</comment>
<comment type="caution">
    <text evidence="4">The sequence shown here is derived from an EMBL/GenBank/DDBJ whole genome shotgun (WGS) entry which is preliminary data.</text>
</comment>
<dbReference type="PANTHER" id="PTHR21660">
    <property type="entry name" value="THIOESTERASE SUPERFAMILY MEMBER-RELATED"/>
    <property type="match status" value="1"/>
</dbReference>
<reference evidence="5" key="1">
    <citation type="journal article" date="2019" name="Int. J. Syst. Evol. Microbiol.">
        <title>The Global Catalogue of Microorganisms (GCM) 10K type strain sequencing project: providing services to taxonomists for standard genome sequencing and annotation.</title>
        <authorList>
            <consortium name="The Broad Institute Genomics Platform"/>
            <consortium name="The Broad Institute Genome Sequencing Center for Infectious Disease"/>
            <person name="Wu L."/>
            <person name="Ma J."/>
        </authorList>
    </citation>
    <scope>NUCLEOTIDE SEQUENCE [LARGE SCALE GENOMIC DNA]</scope>
    <source>
        <strain evidence="5">CGMCC 1.15928</strain>
    </source>
</reference>
<gene>
    <name evidence="4" type="ORF">GCM10011503_24230</name>
</gene>
<sequence length="143" mass="15291">MTAMDMPAGYAPHFKQSGFTDPWEPLYSRRADRKLLIGLRIAESHCNSRGFAHGGLIAALADNSMGLSTGEVLKAEGRSDVGGLVTVSLNTDFIGSGQIGQWLEVDTHFVKTGGSLCFTAALVLADNEPIARASATFKIVKRH</sequence>
<dbReference type="RefSeq" id="WP_084391865.1">
    <property type="nucleotide sequence ID" value="NZ_BMKF01000002.1"/>
</dbReference>
<dbReference type="EMBL" id="BMKF01000002">
    <property type="protein sequence ID" value="GGB74686.1"/>
    <property type="molecule type" value="Genomic_DNA"/>
</dbReference>
<protein>
    <submittedName>
        <fullName evidence="4">Thioesterase</fullName>
    </submittedName>
</protein>
<dbReference type="InterPro" id="IPR006683">
    <property type="entry name" value="Thioestr_dom"/>
</dbReference>
<dbReference type="InterPro" id="IPR029069">
    <property type="entry name" value="HotDog_dom_sf"/>
</dbReference>